<evidence type="ECO:0000259" key="8">
    <source>
        <dbReference type="Pfam" id="PF00924"/>
    </source>
</evidence>
<dbReference type="Gene3D" id="3.30.70.100">
    <property type="match status" value="1"/>
</dbReference>
<dbReference type="InterPro" id="IPR045275">
    <property type="entry name" value="MscS_archaea/bacteria_type"/>
</dbReference>
<keyword evidence="6 7" id="KW-0472">Membrane</keyword>
<evidence type="ECO:0000313" key="10">
    <source>
        <dbReference type="EMBL" id="GGF26693.1"/>
    </source>
</evidence>
<feature type="transmembrane region" description="Helical" evidence="7">
    <location>
        <begin position="34"/>
        <end position="52"/>
    </location>
</feature>
<dbReference type="InterPro" id="IPR011066">
    <property type="entry name" value="MscS_channel_C_sf"/>
</dbReference>
<dbReference type="RefSeq" id="WP_229683343.1">
    <property type="nucleotide sequence ID" value="NZ_BMIU01000005.1"/>
</dbReference>
<gene>
    <name evidence="10" type="ORF">GCM10011339_13530</name>
</gene>
<evidence type="ECO:0000256" key="1">
    <source>
        <dbReference type="ARBA" id="ARBA00004651"/>
    </source>
</evidence>
<organism evidence="10 11">
    <name type="scientific">Echinicola rosea</name>
    <dbReference type="NCBI Taxonomy" id="1807691"/>
    <lineage>
        <taxon>Bacteria</taxon>
        <taxon>Pseudomonadati</taxon>
        <taxon>Bacteroidota</taxon>
        <taxon>Cytophagia</taxon>
        <taxon>Cytophagales</taxon>
        <taxon>Cyclobacteriaceae</taxon>
        <taxon>Echinicola</taxon>
    </lineage>
</organism>
<evidence type="ECO:0000256" key="4">
    <source>
        <dbReference type="ARBA" id="ARBA00022692"/>
    </source>
</evidence>
<sequence>MVFLTNYIHNWLYRKAKNKYPKESPDTILLVKRMLNSLWLLLGGLILSLAYIEKNLYDVVEENFWLIFYLGVVLTTTVVLAALVQTFFSRAIRKRTEMDEGDPTSHKFLRYLTLFGIYFIGTLFAILAFPSLRGVATTALSGAGVITVITGIASKEALANLIGGVFIIIFKPFRVGNVIKITDQLVGTVVDITLRHTVIRDFKNKMIIIPNAIINQEKVTNYNLIDKKICQWIEIGISYDSDIDLAKKIMQEECENHPSSEDCRTFREKEKQVPKVVVRVISLAESAVTLRAWTWTKDYPTAFVMKCDLFECIKKRFEKEGIEIPYPHTKILFKNREPAS</sequence>
<feature type="domain" description="Mechanosensitive ion channel MscS C-terminal" evidence="9">
    <location>
        <begin position="233"/>
        <end position="324"/>
    </location>
</feature>
<dbReference type="Proteomes" id="UP000647339">
    <property type="component" value="Unassembled WGS sequence"/>
</dbReference>
<dbReference type="PANTHER" id="PTHR30221:SF1">
    <property type="entry name" value="SMALL-CONDUCTANCE MECHANOSENSITIVE CHANNEL"/>
    <property type="match status" value="1"/>
</dbReference>
<proteinExistence type="inferred from homology"/>
<dbReference type="EMBL" id="BMIU01000005">
    <property type="protein sequence ID" value="GGF26693.1"/>
    <property type="molecule type" value="Genomic_DNA"/>
</dbReference>
<dbReference type="InterPro" id="IPR006685">
    <property type="entry name" value="MscS_channel_2nd"/>
</dbReference>
<dbReference type="Gene3D" id="1.10.287.1260">
    <property type="match status" value="1"/>
</dbReference>
<evidence type="ECO:0000259" key="9">
    <source>
        <dbReference type="Pfam" id="PF21082"/>
    </source>
</evidence>
<protein>
    <submittedName>
        <fullName evidence="10">Mechanosensitive ion channel protein MscS</fullName>
    </submittedName>
</protein>
<dbReference type="Pfam" id="PF00924">
    <property type="entry name" value="MS_channel_2nd"/>
    <property type="match status" value="1"/>
</dbReference>
<name>A0ABQ1UVA5_9BACT</name>
<dbReference type="InterPro" id="IPR023408">
    <property type="entry name" value="MscS_beta-dom_sf"/>
</dbReference>
<reference evidence="11" key="1">
    <citation type="journal article" date="2019" name="Int. J. Syst. Evol. Microbiol.">
        <title>The Global Catalogue of Microorganisms (GCM) 10K type strain sequencing project: providing services to taxonomists for standard genome sequencing and annotation.</title>
        <authorList>
            <consortium name="The Broad Institute Genomics Platform"/>
            <consortium name="The Broad Institute Genome Sequencing Center for Infectious Disease"/>
            <person name="Wu L."/>
            <person name="Ma J."/>
        </authorList>
    </citation>
    <scope>NUCLEOTIDE SEQUENCE [LARGE SCALE GENOMIC DNA]</scope>
    <source>
        <strain evidence="11">CGMCC 1.15407</strain>
    </source>
</reference>
<dbReference type="SUPFAM" id="SSF82689">
    <property type="entry name" value="Mechanosensitive channel protein MscS (YggB), C-terminal domain"/>
    <property type="match status" value="1"/>
</dbReference>
<evidence type="ECO:0000256" key="7">
    <source>
        <dbReference type="SAM" id="Phobius"/>
    </source>
</evidence>
<accession>A0ABQ1UVA5</accession>
<dbReference type="InterPro" id="IPR010920">
    <property type="entry name" value="LSM_dom_sf"/>
</dbReference>
<comment type="subcellular location">
    <subcellularLocation>
        <location evidence="1">Cell membrane</location>
        <topology evidence="1">Multi-pass membrane protein</topology>
    </subcellularLocation>
</comment>
<keyword evidence="4 7" id="KW-0812">Transmembrane</keyword>
<comment type="caution">
    <text evidence="10">The sequence shown here is derived from an EMBL/GenBank/DDBJ whole genome shotgun (WGS) entry which is preliminary data.</text>
</comment>
<feature type="transmembrane region" description="Helical" evidence="7">
    <location>
        <begin position="64"/>
        <end position="88"/>
    </location>
</feature>
<dbReference type="Gene3D" id="2.30.30.60">
    <property type="match status" value="1"/>
</dbReference>
<keyword evidence="3" id="KW-1003">Cell membrane</keyword>
<evidence type="ECO:0000313" key="11">
    <source>
        <dbReference type="Proteomes" id="UP000647339"/>
    </source>
</evidence>
<evidence type="ECO:0000256" key="6">
    <source>
        <dbReference type="ARBA" id="ARBA00023136"/>
    </source>
</evidence>
<keyword evidence="5 7" id="KW-1133">Transmembrane helix</keyword>
<dbReference type="SUPFAM" id="SSF50182">
    <property type="entry name" value="Sm-like ribonucleoproteins"/>
    <property type="match status" value="1"/>
</dbReference>
<feature type="domain" description="Mechanosensitive ion channel MscS" evidence="8">
    <location>
        <begin position="158"/>
        <end position="223"/>
    </location>
</feature>
<comment type="similarity">
    <text evidence="2">Belongs to the MscS (TC 1.A.23) family.</text>
</comment>
<feature type="transmembrane region" description="Helical" evidence="7">
    <location>
        <begin position="108"/>
        <end position="129"/>
    </location>
</feature>
<keyword evidence="11" id="KW-1185">Reference proteome</keyword>
<dbReference type="PANTHER" id="PTHR30221">
    <property type="entry name" value="SMALL-CONDUCTANCE MECHANOSENSITIVE CHANNEL"/>
    <property type="match status" value="1"/>
</dbReference>
<evidence type="ECO:0000256" key="5">
    <source>
        <dbReference type="ARBA" id="ARBA00022989"/>
    </source>
</evidence>
<dbReference type="Pfam" id="PF21082">
    <property type="entry name" value="MS_channel_3rd"/>
    <property type="match status" value="1"/>
</dbReference>
<dbReference type="InterPro" id="IPR049278">
    <property type="entry name" value="MS_channel_C"/>
</dbReference>
<evidence type="ECO:0000256" key="2">
    <source>
        <dbReference type="ARBA" id="ARBA00008017"/>
    </source>
</evidence>
<evidence type="ECO:0000256" key="3">
    <source>
        <dbReference type="ARBA" id="ARBA00022475"/>
    </source>
</evidence>